<protein>
    <recommendedName>
        <fullName evidence="3">DNA polymerase alpha subunit B</fullName>
    </recommendedName>
</protein>
<dbReference type="PANTHER" id="PTHR23061:SF12">
    <property type="entry name" value="DNA POLYMERASE ALPHA SUBUNIT B"/>
    <property type="match status" value="1"/>
</dbReference>
<keyword evidence="8" id="KW-1185">Reference proteome</keyword>
<dbReference type="InterPro" id="IPR007185">
    <property type="entry name" value="DNA_pol_a/d/e_bsu"/>
</dbReference>
<evidence type="ECO:0000313" key="8">
    <source>
        <dbReference type="Proteomes" id="UP000887574"/>
    </source>
</evidence>
<dbReference type="GO" id="GO:0003677">
    <property type="term" value="F:DNA binding"/>
    <property type="evidence" value="ECO:0007669"/>
    <property type="project" value="InterPro"/>
</dbReference>
<dbReference type="GO" id="GO:0005658">
    <property type="term" value="C:alpha DNA polymerase:primase complex"/>
    <property type="evidence" value="ECO:0007669"/>
    <property type="project" value="TreeGrafter"/>
</dbReference>
<dbReference type="Pfam" id="PF08418">
    <property type="entry name" value="Pol_alpha_B_N"/>
    <property type="match status" value="1"/>
</dbReference>
<feature type="domain" description="DNA polymerase alpha subunit B N-terminal" evidence="7">
    <location>
        <begin position="5"/>
        <end position="74"/>
    </location>
</feature>
<comment type="similarity">
    <text evidence="2">Belongs to the DNA polymerase alpha subunit B family.</text>
</comment>
<feature type="domain" description="DNA polymerase alpha/delta/epsilon subunit B" evidence="6">
    <location>
        <begin position="295"/>
        <end position="494"/>
    </location>
</feature>
<evidence type="ECO:0000256" key="3">
    <source>
        <dbReference type="ARBA" id="ARBA00018596"/>
    </source>
</evidence>
<dbReference type="PANTHER" id="PTHR23061">
    <property type="entry name" value="DNA POLYMERASE 2 ALPHA 70 KDA SUBUNIT"/>
    <property type="match status" value="1"/>
</dbReference>
<organism evidence="8 9">
    <name type="scientific">Ditylenchus dipsaci</name>
    <dbReference type="NCBI Taxonomy" id="166011"/>
    <lineage>
        <taxon>Eukaryota</taxon>
        <taxon>Metazoa</taxon>
        <taxon>Ecdysozoa</taxon>
        <taxon>Nematoda</taxon>
        <taxon>Chromadorea</taxon>
        <taxon>Rhabditida</taxon>
        <taxon>Tylenchina</taxon>
        <taxon>Tylenchomorpha</taxon>
        <taxon>Sphaerularioidea</taxon>
        <taxon>Anguinidae</taxon>
        <taxon>Anguininae</taxon>
        <taxon>Ditylenchus</taxon>
    </lineage>
</organism>
<evidence type="ECO:0000313" key="9">
    <source>
        <dbReference type="WBParaSite" id="jg8229"/>
    </source>
</evidence>
<dbReference type="InterPro" id="IPR016722">
    <property type="entry name" value="DNA_pol_alpha_bsu"/>
</dbReference>
<dbReference type="WBParaSite" id="jg8229">
    <property type="protein sequence ID" value="jg8229"/>
    <property type="gene ID" value="jg8229"/>
</dbReference>
<keyword evidence="5" id="KW-0539">Nucleus</keyword>
<comment type="subcellular location">
    <subcellularLocation>
        <location evidence="1">Nucleus</location>
    </subcellularLocation>
</comment>
<dbReference type="GO" id="GO:0006270">
    <property type="term" value="P:DNA replication initiation"/>
    <property type="evidence" value="ECO:0007669"/>
    <property type="project" value="TreeGrafter"/>
</dbReference>
<evidence type="ECO:0000256" key="5">
    <source>
        <dbReference type="ARBA" id="ARBA00023242"/>
    </source>
</evidence>
<dbReference type="InterPro" id="IPR013627">
    <property type="entry name" value="Pol_alpha_B_N"/>
</dbReference>
<dbReference type="Pfam" id="PF04042">
    <property type="entry name" value="DNA_pol_E_B"/>
    <property type="match status" value="1"/>
</dbReference>
<evidence type="ECO:0000256" key="2">
    <source>
        <dbReference type="ARBA" id="ARBA00007299"/>
    </source>
</evidence>
<name>A0A915ERN5_9BILA</name>
<evidence type="ECO:0000256" key="1">
    <source>
        <dbReference type="ARBA" id="ARBA00004123"/>
    </source>
</evidence>
<reference evidence="9" key="1">
    <citation type="submission" date="2022-11" db="UniProtKB">
        <authorList>
            <consortium name="WormBaseParasite"/>
        </authorList>
    </citation>
    <scope>IDENTIFICATION</scope>
</reference>
<accession>A0A915ERN5</accession>
<dbReference type="Gene3D" id="3.60.21.60">
    <property type="match status" value="2"/>
</dbReference>
<evidence type="ECO:0000259" key="7">
    <source>
        <dbReference type="Pfam" id="PF08418"/>
    </source>
</evidence>
<dbReference type="Proteomes" id="UP000887574">
    <property type="component" value="Unplaced"/>
</dbReference>
<sequence length="544" mass="59910">MSIDWFKERLADFNFTLDEDFEEEILNTLNGISVLHKIKNDDVVDSVTALLLNQKKDELSMHIVDDFKNSVSTKQKQKPVSANSNIKEAQAILQRSILKEIPILGAGTEFEDTYDFALEDLDISIAPIPGKAHIAFDKVKISYVGSSFSPSDETDAMDIDELPSLKILSDCTASSFGYGDNGAFNLCEIFEEDAKASEIGEEKEAGIPVVLSGNLVATDGSKLNFENAGLYTSSKIIPVNFDCIDHVALFPGKHVTVRGEYNDKKEFIAQSIIQSSNLPPAKLNHNGQRSRIKVITAAGPFSLKEDDVSFAKLVEHAIRYSANALVMVGPFLKDDFEANGALSPEEIFQQHLQTISKLVSKLKLRVFIIPCHSDINALPLFPTPPYLLPEFLLADNVTVLGDPAIFEVGGIQFAVSASEVICHLSKREIYKFEEMENLNEDRMSRLIGHLFSSKSLYPLYPADASLPFVLKKSKQKITLLERPHVLILPSVLQPCVKVVEDCICVNPGRFIRGKSGGTFASMEIDVSSSVVDSVAPHSEVNIGQ</sequence>
<dbReference type="AlphaFoldDB" id="A0A915ERN5"/>
<evidence type="ECO:0000256" key="4">
    <source>
        <dbReference type="ARBA" id="ARBA00022705"/>
    </source>
</evidence>
<keyword evidence="4" id="KW-0235">DNA replication</keyword>
<evidence type="ECO:0000259" key="6">
    <source>
        <dbReference type="Pfam" id="PF04042"/>
    </source>
</evidence>
<proteinExistence type="inferred from homology"/>